<proteinExistence type="predicted"/>
<gene>
    <name evidence="1" type="ORF">RFI_10376</name>
</gene>
<organism evidence="1 2">
    <name type="scientific">Reticulomyxa filosa</name>
    <dbReference type="NCBI Taxonomy" id="46433"/>
    <lineage>
        <taxon>Eukaryota</taxon>
        <taxon>Sar</taxon>
        <taxon>Rhizaria</taxon>
        <taxon>Retaria</taxon>
        <taxon>Foraminifera</taxon>
        <taxon>Monothalamids</taxon>
        <taxon>Reticulomyxidae</taxon>
        <taxon>Reticulomyxa</taxon>
    </lineage>
</organism>
<comment type="caution">
    <text evidence="1">The sequence shown here is derived from an EMBL/GenBank/DDBJ whole genome shotgun (WGS) entry which is preliminary data.</text>
</comment>
<protein>
    <submittedName>
        <fullName evidence="1">Uncharacterized protein</fullName>
    </submittedName>
</protein>
<dbReference type="EMBL" id="ASPP01007655">
    <property type="protein sequence ID" value="ETO26759.1"/>
    <property type="molecule type" value="Genomic_DNA"/>
</dbReference>
<evidence type="ECO:0000313" key="1">
    <source>
        <dbReference type="EMBL" id="ETO26759.1"/>
    </source>
</evidence>
<accession>X6NM01</accession>
<dbReference type="AlphaFoldDB" id="X6NM01"/>
<evidence type="ECO:0000313" key="2">
    <source>
        <dbReference type="Proteomes" id="UP000023152"/>
    </source>
</evidence>
<sequence length="309" mass="35754">MDGHDNIYFVEGTSYYKESLYVVLLQQTENNNYIYGKSKRVMDFTAGIGNRHWCVQKYLDADSDTNSSSEPKIKKQQDKEENQKYSSIYVQDINEFKYIRYQIQANKYECERWAVPAQQMDLLKLRCLTAYPNIEKDNNKDGSMHLLFAFCGPPPKLCWLHAICLFQIPNYDNKDQTSSETKNEIVFIPIHDFTPGKFSGNSSKYSVTYIRSLDQLLIVVEGLTYLVGSNTDIKTWLKKIVQQRIENPQATTFQNDGWFVHQLGYPQIPKKISQQVETYYAEGFCEYLNEPNTLAAIDGSSVVSLFYIG</sequence>
<dbReference type="Proteomes" id="UP000023152">
    <property type="component" value="Unassembled WGS sequence"/>
</dbReference>
<keyword evidence="2" id="KW-1185">Reference proteome</keyword>
<reference evidence="1 2" key="1">
    <citation type="journal article" date="2013" name="Curr. Biol.">
        <title>The Genome of the Foraminiferan Reticulomyxa filosa.</title>
        <authorList>
            <person name="Glockner G."/>
            <person name="Hulsmann N."/>
            <person name="Schleicher M."/>
            <person name="Noegel A.A."/>
            <person name="Eichinger L."/>
            <person name="Gallinger C."/>
            <person name="Pawlowski J."/>
            <person name="Sierra R."/>
            <person name="Euteneuer U."/>
            <person name="Pillet L."/>
            <person name="Moustafa A."/>
            <person name="Platzer M."/>
            <person name="Groth M."/>
            <person name="Szafranski K."/>
            <person name="Schliwa M."/>
        </authorList>
    </citation>
    <scope>NUCLEOTIDE SEQUENCE [LARGE SCALE GENOMIC DNA]</scope>
</reference>
<name>X6NM01_RETFI</name>